<evidence type="ECO:0000256" key="1">
    <source>
        <dbReference type="ARBA" id="ARBA00004138"/>
    </source>
</evidence>
<evidence type="ECO:0000313" key="12">
    <source>
        <dbReference type="Proteomes" id="UP000054350"/>
    </source>
</evidence>
<keyword evidence="5" id="KW-0969">Cilium</keyword>
<keyword evidence="12" id="KW-1185">Reference proteome</keyword>
<dbReference type="SMART" id="SM00320">
    <property type="entry name" value="WD40"/>
    <property type="match status" value="7"/>
</dbReference>
<dbReference type="PROSITE" id="PS50082">
    <property type="entry name" value="WD_REPEATS_2"/>
    <property type="match status" value="1"/>
</dbReference>
<evidence type="ECO:0000259" key="9">
    <source>
        <dbReference type="Pfam" id="PF23381"/>
    </source>
</evidence>
<reference evidence="11 12" key="1">
    <citation type="submission" date="2009-11" db="EMBL/GenBank/DDBJ databases">
        <title>Annotation of Allomyces macrogynus ATCC 38327.</title>
        <authorList>
            <consortium name="The Broad Institute Genome Sequencing Platform"/>
            <person name="Russ C."/>
            <person name="Cuomo C."/>
            <person name="Burger G."/>
            <person name="Gray M.W."/>
            <person name="Holland P.W.H."/>
            <person name="King N."/>
            <person name="Lang F.B.F."/>
            <person name="Roger A.J."/>
            <person name="Ruiz-Trillo I."/>
            <person name="Young S.K."/>
            <person name="Zeng Q."/>
            <person name="Gargeya S."/>
            <person name="Fitzgerald M."/>
            <person name="Haas B."/>
            <person name="Abouelleil A."/>
            <person name="Alvarado L."/>
            <person name="Arachchi H.M."/>
            <person name="Berlin A."/>
            <person name="Chapman S.B."/>
            <person name="Gearin G."/>
            <person name="Goldberg J."/>
            <person name="Griggs A."/>
            <person name="Gujja S."/>
            <person name="Hansen M."/>
            <person name="Heiman D."/>
            <person name="Howarth C."/>
            <person name="Larimer J."/>
            <person name="Lui A."/>
            <person name="MacDonald P.J.P."/>
            <person name="McCowen C."/>
            <person name="Montmayeur A."/>
            <person name="Murphy C."/>
            <person name="Neiman D."/>
            <person name="Pearson M."/>
            <person name="Priest M."/>
            <person name="Roberts A."/>
            <person name="Saif S."/>
            <person name="Shea T."/>
            <person name="Sisk P."/>
            <person name="Stolte C."/>
            <person name="Sykes S."/>
            <person name="Wortman J."/>
            <person name="Nusbaum C."/>
            <person name="Birren B."/>
        </authorList>
    </citation>
    <scope>NUCLEOTIDE SEQUENCE [LARGE SCALE GENOMIC DNA]</scope>
    <source>
        <strain evidence="11 12">ATCC 38327</strain>
    </source>
</reference>
<dbReference type="eggNOG" id="KOG1538">
    <property type="taxonomic scope" value="Eukaryota"/>
</dbReference>
<feature type="repeat" description="WD" evidence="7">
    <location>
        <begin position="55"/>
        <end position="90"/>
    </location>
</feature>
<dbReference type="PANTHER" id="PTHR12764">
    <property type="entry name" value="WD REPEAT DOMAIN-RELATED"/>
    <property type="match status" value="1"/>
</dbReference>
<feature type="domain" description="IFT122 zinc ribbon" evidence="10">
    <location>
        <begin position="1118"/>
        <end position="1160"/>
    </location>
</feature>
<dbReference type="Pfam" id="PF23381">
    <property type="entry name" value="Beta-prop_IFT122_1st"/>
    <property type="match status" value="3"/>
</dbReference>
<evidence type="ECO:0000256" key="2">
    <source>
        <dbReference type="ARBA" id="ARBA00019442"/>
    </source>
</evidence>
<evidence type="ECO:0000256" key="6">
    <source>
        <dbReference type="ARBA" id="ARBA00023273"/>
    </source>
</evidence>
<dbReference type="InterPro" id="IPR001680">
    <property type="entry name" value="WD40_rpt"/>
</dbReference>
<keyword evidence="4" id="KW-0677">Repeat</keyword>
<organism evidence="11 12">
    <name type="scientific">Allomyces macrogynus (strain ATCC 38327)</name>
    <name type="common">Allomyces javanicus var. macrogynus</name>
    <dbReference type="NCBI Taxonomy" id="578462"/>
    <lineage>
        <taxon>Eukaryota</taxon>
        <taxon>Fungi</taxon>
        <taxon>Fungi incertae sedis</taxon>
        <taxon>Blastocladiomycota</taxon>
        <taxon>Blastocladiomycetes</taxon>
        <taxon>Blastocladiales</taxon>
        <taxon>Blastocladiaceae</taxon>
        <taxon>Allomyces</taxon>
    </lineage>
</organism>
<evidence type="ECO:0000313" key="11">
    <source>
        <dbReference type="EMBL" id="KNE58418.1"/>
    </source>
</evidence>
<sequence>MRTTEVWADRLLDRDGTEQPVHAVAWTPDGTRLLAAVGPHLLVYAANDGRLLDTLRTHRDVIYAVAVSAAGAGLRAASGGADKTVIVWKVAAEPASDAAGTAKKGSKADNADGSTTASPFTAFVKYTHTASVQALAFSPVSGSVCSATAVDFGLWNPETKAVTKFKVTAKIVCCAWSRDGQYLALGSVAGTVSIRNKVGEERAVIERGSDVPIWALQWNPGVIKPAASPDDASKKKDGGVGGATMADALLVTDWNQTLAYYHASGKMLGRERTTTSEGDVLSVSHFHHGEFAVVAGTSGTISLWTSDGTRVGTLLDRPHSWLWACCMSPTNNMLAVATDDGLLAMHQVVFQTVHALHHDRYVYRAGVTDVIVQHFGLAQSCRIPFRDHVKKVAIYLDKVAVQLPSRIIIYEMVQDPAVVTAALAAVGAGGAAATILARDASPTKSQHPLEYRIRDRFPMAIDCNLMVMTGRHVLFCQGVCLEMYDFAGKHEQQWKLDAPIRYIKVVGGPVGRELVLVGLRDGWTYQVFLDNPFPVPLIKQSSPVRCIDINRSRTKLAVVDDTETCFVYQLRHAGTVGDLLYQEPNATSVAWNSDHDDMLCFSGKNQITVKASTFPTLQQPHQGFVVGFKGTKLFSLHTYTMTVVDVPLATCLYQYLERRDWTRALQVAHLGAITDRDWEALGQEALVALRFDVAQMCFAHLKDYRMLTYIDMLQSSSASGAASGNALARAAEPMSPSASANVPDAASSLLQAEVLAIRGNFAAAADLYVAKDQGSRAVTMYTDLMMYEYALKLAKQLNLPTDAILKHKAELLRDKNDYEAAADTYLQVGDVTQAARLLMQHGAIERVMLLVQSYGDKMDPPLLAQCGQFFRTHKKWDQVAAVLKLAGDYPGLVAMLVQQDRFDDAFTYFGLAGRMDLSIRLLRQLLDNSVAQERYGDAARHAFRLAHVHLQAIPADVPRAQFTDGHVAHYESFKYYNAHADVLYAYDHVVRYVEEPFTSLAHLTLFNMARFLATRMQAGSGGSGSGGADTDVDAWSPSLSRACVLFALVKLAHAVGAPKLALQVCEQLAQYRVPVAWHGTLDVLALQARGKQLRAAKATADGKNGGMVGSPPTTDAEDDLHPVCSACSATNPLVARDARCVSCREPFVSAFHAFDALPLIAFRVAGDPPIAEIDALLGTAKAFSADDDLMLQLVAVQDGANAVRPVVVDRGTVSRLPKAQVVAVPPPHVCVPPLYYYIVLPDVMITACRGCRRVFYAEDFEYLTVLHKGCPLCGTADEGKTTAS</sequence>
<dbReference type="Pfam" id="PF23377">
    <property type="entry name" value="Beta-prop_IFT122_2nd"/>
    <property type="match status" value="2"/>
</dbReference>
<dbReference type="Gene3D" id="1.25.40.470">
    <property type="match status" value="2"/>
</dbReference>
<evidence type="ECO:0000259" key="10">
    <source>
        <dbReference type="Pfam" id="PF25144"/>
    </source>
</evidence>
<dbReference type="InterPro" id="IPR036322">
    <property type="entry name" value="WD40_repeat_dom_sf"/>
</dbReference>
<gene>
    <name evidence="11" type="ORF">AMAG_03992</name>
</gene>
<dbReference type="InterPro" id="IPR015943">
    <property type="entry name" value="WD40/YVTN_repeat-like_dom_sf"/>
</dbReference>
<dbReference type="InterPro" id="IPR056152">
    <property type="entry name" value="Beta-prop_IFT122_2nd"/>
</dbReference>
<evidence type="ECO:0000256" key="4">
    <source>
        <dbReference type="ARBA" id="ARBA00022737"/>
    </source>
</evidence>
<dbReference type="GO" id="GO:0035721">
    <property type="term" value="P:intraciliary retrograde transport"/>
    <property type="evidence" value="ECO:0007669"/>
    <property type="project" value="TreeGrafter"/>
</dbReference>
<dbReference type="GO" id="GO:0061512">
    <property type="term" value="P:protein localization to cilium"/>
    <property type="evidence" value="ECO:0007669"/>
    <property type="project" value="TreeGrafter"/>
</dbReference>
<dbReference type="EMBL" id="GG745333">
    <property type="protein sequence ID" value="KNE58418.1"/>
    <property type="molecule type" value="Genomic_DNA"/>
</dbReference>
<evidence type="ECO:0000256" key="7">
    <source>
        <dbReference type="PROSITE-ProRule" id="PRU00221"/>
    </source>
</evidence>
<feature type="domain" description="IFT122 first beta-propeller" evidence="9">
    <location>
        <begin position="245"/>
        <end position="348"/>
    </location>
</feature>
<feature type="domain" description="IFT122 second beta-propeller" evidence="8">
    <location>
        <begin position="444"/>
        <end position="641"/>
    </location>
</feature>
<dbReference type="InterPro" id="IPR056153">
    <property type="entry name" value="Beta-prop_IFT122_1st"/>
</dbReference>
<dbReference type="Proteomes" id="UP000054350">
    <property type="component" value="Unassembled WGS sequence"/>
</dbReference>
<dbReference type="GO" id="GO:0097730">
    <property type="term" value="C:non-motile cilium"/>
    <property type="evidence" value="ECO:0007669"/>
    <property type="project" value="TreeGrafter"/>
</dbReference>
<dbReference type="InterPro" id="IPR039857">
    <property type="entry name" value="Ift122/121"/>
</dbReference>
<dbReference type="VEuPathDB" id="FungiDB:AMAG_03992"/>
<evidence type="ECO:0000256" key="5">
    <source>
        <dbReference type="ARBA" id="ARBA00023069"/>
    </source>
</evidence>
<dbReference type="GO" id="GO:0030991">
    <property type="term" value="C:intraciliary transport particle A"/>
    <property type="evidence" value="ECO:0007669"/>
    <property type="project" value="TreeGrafter"/>
</dbReference>
<name>A0A0L0S743_ALLM3</name>
<evidence type="ECO:0000256" key="3">
    <source>
        <dbReference type="ARBA" id="ARBA00022574"/>
    </source>
</evidence>
<evidence type="ECO:0000259" key="8">
    <source>
        <dbReference type="Pfam" id="PF23377"/>
    </source>
</evidence>
<feature type="domain" description="IFT122 first beta-propeller" evidence="9">
    <location>
        <begin position="117"/>
        <end position="221"/>
    </location>
</feature>
<accession>A0A0L0S743</accession>
<dbReference type="OrthoDB" id="413460at2759"/>
<dbReference type="STRING" id="578462.A0A0L0S743"/>
<keyword evidence="3 7" id="KW-0853">WD repeat</keyword>
<proteinExistence type="predicted"/>
<dbReference type="InterPro" id="IPR056838">
    <property type="entry name" value="Zn_ribbon_IFT122"/>
</dbReference>
<dbReference type="SUPFAM" id="SSF50978">
    <property type="entry name" value="WD40 repeat-like"/>
    <property type="match status" value="2"/>
</dbReference>
<dbReference type="Pfam" id="PF25144">
    <property type="entry name" value="Zn_ribbon_IFT122"/>
    <property type="match status" value="1"/>
</dbReference>
<comment type="subcellular location">
    <subcellularLocation>
        <location evidence="1">Cell projection</location>
        <location evidence="1">Cilium</location>
    </subcellularLocation>
</comment>
<protein>
    <recommendedName>
        <fullName evidence="2">Intraflagellar transport protein 122 homolog</fullName>
    </recommendedName>
</protein>
<feature type="domain" description="IFT122 second beta-propeller" evidence="8">
    <location>
        <begin position="354"/>
        <end position="415"/>
    </location>
</feature>
<reference evidence="12" key="2">
    <citation type="submission" date="2009-11" db="EMBL/GenBank/DDBJ databases">
        <title>The Genome Sequence of Allomyces macrogynus strain ATCC 38327.</title>
        <authorList>
            <consortium name="The Broad Institute Genome Sequencing Platform"/>
            <person name="Russ C."/>
            <person name="Cuomo C."/>
            <person name="Shea T."/>
            <person name="Young S.K."/>
            <person name="Zeng Q."/>
            <person name="Koehrsen M."/>
            <person name="Haas B."/>
            <person name="Borodovsky M."/>
            <person name="Guigo R."/>
            <person name="Alvarado L."/>
            <person name="Berlin A."/>
            <person name="Borenstein D."/>
            <person name="Chen Z."/>
            <person name="Engels R."/>
            <person name="Freedman E."/>
            <person name="Gellesch M."/>
            <person name="Goldberg J."/>
            <person name="Griggs A."/>
            <person name="Gujja S."/>
            <person name="Heiman D."/>
            <person name="Hepburn T."/>
            <person name="Howarth C."/>
            <person name="Jen D."/>
            <person name="Larson L."/>
            <person name="Lewis B."/>
            <person name="Mehta T."/>
            <person name="Park D."/>
            <person name="Pearson M."/>
            <person name="Roberts A."/>
            <person name="Saif S."/>
            <person name="Shenoy N."/>
            <person name="Sisk P."/>
            <person name="Stolte C."/>
            <person name="Sykes S."/>
            <person name="Walk T."/>
            <person name="White J."/>
            <person name="Yandava C."/>
            <person name="Burger G."/>
            <person name="Gray M.W."/>
            <person name="Holland P.W.H."/>
            <person name="King N."/>
            <person name="Lang F.B.F."/>
            <person name="Roger A.J."/>
            <person name="Ruiz-Trillo I."/>
            <person name="Lander E."/>
            <person name="Nusbaum C."/>
        </authorList>
    </citation>
    <scope>NUCLEOTIDE SEQUENCE [LARGE SCALE GENOMIC DNA]</scope>
    <source>
        <strain evidence="12">ATCC 38327</strain>
    </source>
</reference>
<feature type="domain" description="IFT122 first beta-propeller" evidence="9">
    <location>
        <begin position="13"/>
        <end position="91"/>
    </location>
</feature>
<dbReference type="GO" id="GO:1905515">
    <property type="term" value="P:non-motile cilium assembly"/>
    <property type="evidence" value="ECO:0007669"/>
    <property type="project" value="TreeGrafter"/>
</dbReference>
<dbReference type="Gene3D" id="2.130.10.10">
    <property type="entry name" value="YVTN repeat-like/Quinoprotein amine dehydrogenase"/>
    <property type="match status" value="3"/>
</dbReference>
<dbReference type="PANTHER" id="PTHR12764:SF4">
    <property type="entry name" value="INTRAFLAGELLAR TRANSPORT PROTEIN 122 HOMOLOG"/>
    <property type="match status" value="1"/>
</dbReference>
<keyword evidence="6" id="KW-0966">Cell projection</keyword>